<dbReference type="SMART" id="SM01032">
    <property type="entry name" value="BHD_3"/>
    <property type="match status" value="1"/>
</dbReference>
<feature type="region of interest" description="Disordered" evidence="7">
    <location>
        <begin position="1"/>
        <end position="46"/>
    </location>
</feature>
<evidence type="ECO:0000259" key="8">
    <source>
        <dbReference type="SMART" id="SM01030"/>
    </source>
</evidence>
<feature type="domain" description="Rad4 beta-hairpin" evidence="8">
    <location>
        <begin position="590"/>
        <end position="642"/>
    </location>
</feature>
<dbReference type="Gene3D" id="3.90.260.10">
    <property type="entry name" value="Transglutaminase-like"/>
    <property type="match status" value="1"/>
</dbReference>
<feature type="compositionally biased region" description="Polar residues" evidence="7">
    <location>
        <begin position="374"/>
        <end position="386"/>
    </location>
</feature>
<evidence type="ECO:0000256" key="4">
    <source>
        <dbReference type="ARBA" id="ARBA00023125"/>
    </source>
</evidence>
<organism evidence="11 12">
    <name type="scientific">Cimex lectularius</name>
    <name type="common">Bed bug</name>
    <name type="synonym">Acanthia lectularia</name>
    <dbReference type="NCBI Taxonomy" id="79782"/>
    <lineage>
        <taxon>Eukaryota</taxon>
        <taxon>Metazoa</taxon>
        <taxon>Ecdysozoa</taxon>
        <taxon>Arthropoda</taxon>
        <taxon>Hexapoda</taxon>
        <taxon>Insecta</taxon>
        <taxon>Pterygota</taxon>
        <taxon>Neoptera</taxon>
        <taxon>Paraneoptera</taxon>
        <taxon>Hemiptera</taxon>
        <taxon>Heteroptera</taxon>
        <taxon>Panheteroptera</taxon>
        <taxon>Cimicomorpha</taxon>
        <taxon>Cimicidae</taxon>
        <taxon>Cimex</taxon>
    </lineage>
</organism>
<feature type="compositionally biased region" description="Polar residues" evidence="7">
    <location>
        <begin position="90"/>
        <end position="110"/>
    </location>
</feature>
<dbReference type="GO" id="GO:0005737">
    <property type="term" value="C:cytoplasm"/>
    <property type="evidence" value="ECO:0007669"/>
    <property type="project" value="TreeGrafter"/>
</dbReference>
<dbReference type="InterPro" id="IPR042488">
    <property type="entry name" value="Rad4_BHD3_sf"/>
</dbReference>
<evidence type="ECO:0000313" key="12">
    <source>
        <dbReference type="Proteomes" id="UP000494040"/>
    </source>
</evidence>
<dbReference type="Pfam" id="PF10405">
    <property type="entry name" value="BHD_3"/>
    <property type="match status" value="1"/>
</dbReference>
<keyword evidence="6" id="KW-0539">Nucleus</keyword>
<evidence type="ECO:0000256" key="1">
    <source>
        <dbReference type="ARBA" id="ARBA00004123"/>
    </source>
</evidence>
<accession>A0A8I6RJ97</accession>
<dbReference type="Gene3D" id="3.30.70.2460">
    <property type="entry name" value="Rad4, beta-hairpin domain BHD3"/>
    <property type="match status" value="1"/>
</dbReference>
<dbReference type="Pfam" id="PF10403">
    <property type="entry name" value="BHD_1"/>
    <property type="match status" value="1"/>
</dbReference>
<evidence type="ECO:0000256" key="5">
    <source>
        <dbReference type="ARBA" id="ARBA00023204"/>
    </source>
</evidence>
<feature type="region of interest" description="Disordered" evidence="7">
    <location>
        <begin position="374"/>
        <end position="483"/>
    </location>
</feature>
<evidence type="ECO:0000256" key="6">
    <source>
        <dbReference type="ARBA" id="ARBA00023242"/>
    </source>
</evidence>
<protein>
    <submittedName>
        <fullName evidence="11">Uncharacterized protein</fullName>
    </submittedName>
</protein>
<evidence type="ECO:0000259" key="10">
    <source>
        <dbReference type="SMART" id="SM01032"/>
    </source>
</evidence>
<dbReference type="SMART" id="SM01031">
    <property type="entry name" value="BHD_2"/>
    <property type="match status" value="1"/>
</dbReference>
<dbReference type="NCBIfam" id="TIGR00605">
    <property type="entry name" value="rad4"/>
    <property type="match status" value="1"/>
</dbReference>
<dbReference type="RefSeq" id="XP_014247250.1">
    <property type="nucleotide sequence ID" value="XM_014391764.2"/>
</dbReference>
<dbReference type="EnsemblMetazoa" id="XM_014391764.2">
    <property type="protein sequence ID" value="XP_014247250.1"/>
    <property type="gene ID" value="LOC106665379"/>
</dbReference>
<proteinExistence type="inferred from homology"/>
<dbReference type="PANTHER" id="PTHR12135:SF0">
    <property type="entry name" value="DNA REPAIR PROTEIN COMPLEMENTING XP-C CELLS"/>
    <property type="match status" value="1"/>
</dbReference>
<dbReference type="FunFam" id="3.30.70.2460:FF:000001">
    <property type="entry name" value="DNA repair protein Rad4 family"/>
    <property type="match status" value="1"/>
</dbReference>
<evidence type="ECO:0000256" key="2">
    <source>
        <dbReference type="ARBA" id="ARBA00009525"/>
    </source>
</evidence>
<keyword evidence="5" id="KW-0234">DNA repair</keyword>
<dbReference type="RefSeq" id="XP_014247249.1">
    <property type="nucleotide sequence ID" value="XM_014391763.2"/>
</dbReference>
<dbReference type="InterPro" id="IPR018326">
    <property type="entry name" value="Rad4_beta-hairpin_dom1"/>
</dbReference>
<dbReference type="Proteomes" id="UP000494040">
    <property type="component" value="Unassembled WGS sequence"/>
</dbReference>
<dbReference type="InterPro" id="IPR018327">
    <property type="entry name" value="BHD_2"/>
</dbReference>
<dbReference type="GeneID" id="106665379"/>
<dbReference type="GO" id="GO:0003697">
    <property type="term" value="F:single-stranded DNA binding"/>
    <property type="evidence" value="ECO:0007669"/>
    <property type="project" value="TreeGrafter"/>
</dbReference>
<keyword evidence="4" id="KW-0238">DNA-binding</keyword>
<dbReference type="Pfam" id="PF03835">
    <property type="entry name" value="Rad4"/>
    <property type="match status" value="1"/>
</dbReference>
<dbReference type="EnsemblMetazoa" id="XM_014391763.2">
    <property type="protein sequence ID" value="XP_014247249.1"/>
    <property type="gene ID" value="LOC106665379"/>
</dbReference>
<evidence type="ECO:0000256" key="7">
    <source>
        <dbReference type="SAM" id="MobiDB-lite"/>
    </source>
</evidence>
<dbReference type="SMART" id="SM01030">
    <property type="entry name" value="BHD_1"/>
    <property type="match status" value="1"/>
</dbReference>
<dbReference type="GO" id="GO:0006289">
    <property type="term" value="P:nucleotide-excision repair"/>
    <property type="evidence" value="ECO:0007669"/>
    <property type="project" value="InterPro"/>
</dbReference>
<dbReference type="PANTHER" id="PTHR12135">
    <property type="entry name" value="DNA REPAIR PROTEIN XP-C / RAD4"/>
    <property type="match status" value="1"/>
</dbReference>
<feature type="compositionally biased region" description="Basic residues" evidence="7">
    <location>
        <begin position="437"/>
        <end position="447"/>
    </location>
</feature>
<keyword evidence="3" id="KW-0227">DNA damage</keyword>
<dbReference type="GO" id="GO:0003684">
    <property type="term" value="F:damaged DNA binding"/>
    <property type="evidence" value="ECO:0007669"/>
    <property type="project" value="InterPro"/>
</dbReference>
<dbReference type="GO" id="GO:0071942">
    <property type="term" value="C:XPC complex"/>
    <property type="evidence" value="ECO:0007669"/>
    <property type="project" value="TreeGrafter"/>
</dbReference>
<dbReference type="InterPro" id="IPR018325">
    <property type="entry name" value="Rad4/PNGase_transGLS-fold"/>
</dbReference>
<dbReference type="InterPro" id="IPR038765">
    <property type="entry name" value="Papain-like_cys_pep_sf"/>
</dbReference>
<dbReference type="OrthoDB" id="300780at2759"/>
<feature type="domain" description="Rad4 beta-hairpin" evidence="10">
    <location>
        <begin position="707"/>
        <end position="781"/>
    </location>
</feature>
<dbReference type="InterPro" id="IPR018328">
    <property type="entry name" value="Rad4_beta-hairpin_dom3"/>
</dbReference>
<evidence type="ECO:0000313" key="11">
    <source>
        <dbReference type="EnsemblMetazoa" id="XP_014247250.1"/>
    </source>
</evidence>
<dbReference type="KEGG" id="clec:106665379"/>
<name>A0A8I6RJ97_CIMLE</name>
<keyword evidence="12" id="KW-1185">Reference proteome</keyword>
<dbReference type="InterPro" id="IPR018026">
    <property type="entry name" value="DNA_repair_Rad4-like"/>
</dbReference>
<dbReference type="InterPro" id="IPR004583">
    <property type="entry name" value="DNA_repair_Rad4"/>
</dbReference>
<feature type="region of interest" description="Disordered" evidence="7">
    <location>
        <begin position="77"/>
        <end position="110"/>
    </location>
</feature>
<dbReference type="Gene3D" id="2.20.20.110">
    <property type="entry name" value="Rad4, beta-hairpin domain BHD1"/>
    <property type="match status" value="1"/>
</dbReference>
<dbReference type="CTD" id="7508"/>
<dbReference type="GO" id="GO:0000111">
    <property type="term" value="C:nucleotide-excision repair factor 2 complex"/>
    <property type="evidence" value="ECO:0007669"/>
    <property type="project" value="TreeGrafter"/>
</dbReference>
<dbReference type="OMA" id="WVHIDAV"/>
<feature type="domain" description="Rad4 beta-hairpin" evidence="9">
    <location>
        <begin position="644"/>
        <end position="700"/>
    </location>
</feature>
<reference evidence="11" key="1">
    <citation type="submission" date="2022-01" db="UniProtKB">
        <authorList>
            <consortium name="EnsemblMetazoa"/>
        </authorList>
    </citation>
    <scope>IDENTIFICATION</scope>
</reference>
<evidence type="ECO:0000259" key="9">
    <source>
        <dbReference type="SMART" id="SM01031"/>
    </source>
</evidence>
<dbReference type="Pfam" id="PF10404">
    <property type="entry name" value="BHD_2"/>
    <property type="match status" value="1"/>
</dbReference>
<dbReference type="SUPFAM" id="SSF54001">
    <property type="entry name" value="Cysteine proteinases"/>
    <property type="match status" value="1"/>
</dbReference>
<sequence length="827" mass="94407">MVGRRKRKSDTTEPGKTWPCSTTEKRRLRQRKLNVPLDTDSESDNDVFKVKKTRFKHKEATNAEELSSAGCKMCMLSEDDSSSSSDDTKQTNLNSKSSKSLETQSALNSLDTEVKTDNTIVEPSEYYDFSSIIKSQQELKKIEQKLKNTDDNNENKKTFLNDDECSDSENISEILKLCEKNTNTSQSDCFTRNENKESEVSSELPSQVEIIIKQSDQPTKNCRRQQQLEAYVKKAFNNERRSLQVVIHKVNLLCLLANGFYCNSVANSEEILALNLSILPSDKFYPPEVVTSSYVLQLLNWFHKNMQVNVDKLIEKKFSLKEIIIKLFPSKETNSNKNLVIIFVSLTRVLGMKSRVLFSLQPVPLRPPTVQLMKTNSKNNENACSTEESSGDSDFVEVSESSSAKSISENSLGSTSQKQNSKQTNKKKCVVENGKKTQTKSKGKNVKTAKDSKNTSKSSKKSKIDRRVLSSDEESSSHSSNKKQVNGVDVWAEVYVEAENKWISVDVVRNDIDCVTKISSGCTKPITYVISWDNNDCIKDLTRRYAPQWLTSTQKLRVDPQWWQKSIEPWAPRNTKHERAENKELDRLVEECPLPTSISEYRGHPYFVLLRHLKKFEAIYPPDAKPLGYCKKEAVYSRLCVSELHARETWMRQGKVVRLKEEPYKIVKARPKYDKMSGNVVRDLPLNLYGYWQVEDYIPPVAVDGQVPRNEYGNVELYKPSMLPGGTVHLQIPGVMKIAKRLNVDCAPAVVGWDFHSGGSHPVFDGVVVCQEFQDSILDAWNKEIDESSKRSKEKISKRAKANWKKLIRLIIVKKRLDKKYNFSKKI</sequence>
<dbReference type="InterPro" id="IPR036985">
    <property type="entry name" value="Transglutaminase-like_sf"/>
</dbReference>
<evidence type="ECO:0000256" key="3">
    <source>
        <dbReference type="ARBA" id="ARBA00022763"/>
    </source>
</evidence>
<comment type="subcellular location">
    <subcellularLocation>
        <location evidence="1">Nucleus</location>
    </subcellularLocation>
</comment>
<dbReference type="GO" id="GO:0006298">
    <property type="term" value="P:mismatch repair"/>
    <property type="evidence" value="ECO:0007669"/>
    <property type="project" value="TreeGrafter"/>
</dbReference>
<feature type="compositionally biased region" description="Low complexity" evidence="7">
    <location>
        <begin position="398"/>
        <end position="423"/>
    </location>
</feature>
<comment type="similarity">
    <text evidence="2">Belongs to the XPC family.</text>
</comment>
<dbReference type="AlphaFoldDB" id="A0A8I6RJ97"/>